<dbReference type="Gene3D" id="3.10.450.160">
    <property type="entry name" value="inner membrane protein cigr"/>
    <property type="match status" value="1"/>
</dbReference>
<dbReference type="Pfam" id="PF11776">
    <property type="entry name" value="RcnB"/>
    <property type="match status" value="1"/>
</dbReference>
<proteinExistence type="predicted"/>
<dbReference type="PATRIC" id="fig|1367847.3.peg.1916"/>
<feature type="region of interest" description="Disordered" evidence="1">
    <location>
        <begin position="50"/>
        <end position="99"/>
    </location>
</feature>
<dbReference type="Proteomes" id="UP000015480">
    <property type="component" value="Chromosome"/>
</dbReference>
<keyword evidence="2" id="KW-0732">Signal</keyword>
<evidence type="ECO:0000313" key="4">
    <source>
        <dbReference type="Proteomes" id="UP000015480"/>
    </source>
</evidence>
<dbReference type="HOGENOM" id="CLU_1729607_0_0_5"/>
<dbReference type="AlphaFoldDB" id="S5YV06"/>
<name>S5YV06_PARAH</name>
<dbReference type="OrthoDB" id="7777953at2"/>
<dbReference type="STRING" id="1367847.JCM7686_1925"/>
<evidence type="ECO:0000256" key="2">
    <source>
        <dbReference type="SAM" id="SignalP"/>
    </source>
</evidence>
<accession>S5YV06</accession>
<evidence type="ECO:0000313" key="3">
    <source>
        <dbReference type="EMBL" id="AGT09026.1"/>
    </source>
</evidence>
<feature type="compositionally biased region" description="Basic and acidic residues" evidence="1">
    <location>
        <begin position="50"/>
        <end position="61"/>
    </location>
</feature>
<protein>
    <submittedName>
        <fullName evidence="3">Uncharacterized protein</fullName>
    </submittedName>
</protein>
<feature type="signal peptide" evidence="2">
    <location>
        <begin position="1"/>
        <end position="26"/>
    </location>
</feature>
<sequence length="151" mass="16734">MVTRKLASLSVISASFLAIMAAPVLARENGPHLQPGECRTVYVDRRGKEVEQRSADHREVRCAPGHTKGPSYGPGHSKGEHHSKHSHQAPTKQGWKVGERYGGQGERVDYRKHHLSPPGKGQIWVKSGERFLLVNQKNGKIAAVAHLPRMR</sequence>
<reference evidence="3 4" key="1">
    <citation type="journal article" date="2014" name="BMC Genomics">
        <title>Architecture and functions of a multipartite genome of the methylotrophic bacterium Paracoccus aminophilus JCM 7686, containing primary and secondary chromids.</title>
        <authorList>
            <person name="Dziewit L."/>
            <person name="Czarnecki J."/>
            <person name="Wibberg D."/>
            <person name="Radlinska M."/>
            <person name="Mrozek P."/>
            <person name="Szymczak M."/>
            <person name="Schluter A."/>
            <person name="Puhler A."/>
            <person name="Bartosik D."/>
        </authorList>
    </citation>
    <scope>NUCLEOTIDE SEQUENCE [LARGE SCALE GENOMIC DNA]</scope>
    <source>
        <strain evidence="3">JCM 7686</strain>
    </source>
</reference>
<dbReference type="RefSeq" id="WP_020950664.1">
    <property type="nucleotide sequence ID" value="NC_022041.1"/>
</dbReference>
<organism evidence="3 4">
    <name type="scientific">Paracoccus aminophilus JCM 7686</name>
    <dbReference type="NCBI Taxonomy" id="1367847"/>
    <lineage>
        <taxon>Bacteria</taxon>
        <taxon>Pseudomonadati</taxon>
        <taxon>Pseudomonadota</taxon>
        <taxon>Alphaproteobacteria</taxon>
        <taxon>Rhodobacterales</taxon>
        <taxon>Paracoccaceae</taxon>
        <taxon>Paracoccus</taxon>
    </lineage>
</organism>
<dbReference type="KEGG" id="pami:JCM7686_1925"/>
<gene>
    <name evidence="3" type="ORF">JCM7686_1925</name>
</gene>
<dbReference type="EMBL" id="CP006650">
    <property type="protein sequence ID" value="AGT09026.1"/>
    <property type="molecule type" value="Genomic_DNA"/>
</dbReference>
<feature type="chain" id="PRO_5004534826" evidence="2">
    <location>
        <begin position="27"/>
        <end position="151"/>
    </location>
</feature>
<dbReference type="InterPro" id="IPR024572">
    <property type="entry name" value="RcnB"/>
</dbReference>
<evidence type="ECO:0000256" key="1">
    <source>
        <dbReference type="SAM" id="MobiDB-lite"/>
    </source>
</evidence>
<keyword evidence="4" id="KW-1185">Reference proteome</keyword>